<sequence length="272" mass="29751">MTHAASKPVAHATDAPIFVDRVALRVRDLDRVGDFYQRAIGLDRVSGDGETLRLGRGGKVLLELRSDPAARSYPAAAGLFHTAFLLPTRAELGGWLRHAAQLNLRIEGAADHLVSEAVYLSDPEGNGIEIYADRPREMWERDGATVRMANARLDIPGLMQIASEWRGAPEGTVIGHVHLQVGQIPEAERFYAGTLGLDLSSRMPSASFYASGGYHHHIATNTWNSRDSGPRSADSAGLAELVLSVTPERAAVLGQSEFDDPWNNRIRIEERR</sequence>
<organism evidence="2 3">
    <name type="scientific">Paracoccus aurantiacus</name>
    <dbReference type="NCBI Taxonomy" id="2599412"/>
    <lineage>
        <taxon>Bacteria</taxon>
        <taxon>Pseudomonadati</taxon>
        <taxon>Pseudomonadota</taxon>
        <taxon>Alphaproteobacteria</taxon>
        <taxon>Rhodobacterales</taxon>
        <taxon>Paracoccaceae</taxon>
        <taxon>Paracoccus</taxon>
    </lineage>
</organism>
<reference evidence="2 3" key="1">
    <citation type="submission" date="2019-08" db="EMBL/GenBank/DDBJ databases">
        <authorList>
            <person name="Ye J."/>
        </authorList>
    </citation>
    <scope>NUCLEOTIDE SEQUENCE [LARGE SCALE GENOMIC DNA]</scope>
    <source>
        <strain evidence="2 3">TK008</strain>
    </source>
</reference>
<evidence type="ECO:0000313" key="2">
    <source>
        <dbReference type="EMBL" id="TXB71215.1"/>
    </source>
</evidence>
<evidence type="ECO:0000313" key="3">
    <source>
        <dbReference type="Proteomes" id="UP000321562"/>
    </source>
</evidence>
<dbReference type="InterPro" id="IPR004360">
    <property type="entry name" value="Glyas_Fos-R_dOase_dom"/>
</dbReference>
<dbReference type="SUPFAM" id="SSF54593">
    <property type="entry name" value="Glyoxalase/Bleomycin resistance protein/Dihydroxybiphenyl dioxygenase"/>
    <property type="match status" value="2"/>
</dbReference>
<evidence type="ECO:0000259" key="1">
    <source>
        <dbReference type="PROSITE" id="PS51819"/>
    </source>
</evidence>
<dbReference type="OrthoDB" id="9792626at2"/>
<gene>
    <name evidence="2" type="ORF">FQV27_05065</name>
</gene>
<protein>
    <submittedName>
        <fullName evidence="2">VOC family protein</fullName>
    </submittedName>
</protein>
<dbReference type="Gene3D" id="3.10.180.10">
    <property type="entry name" value="2,3-Dihydroxybiphenyl 1,2-Dioxygenase, domain 1"/>
    <property type="match status" value="2"/>
</dbReference>
<feature type="domain" description="VOC" evidence="1">
    <location>
        <begin position="18"/>
        <end position="133"/>
    </location>
</feature>
<dbReference type="Proteomes" id="UP000321562">
    <property type="component" value="Unassembled WGS sequence"/>
</dbReference>
<dbReference type="Pfam" id="PF00903">
    <property type="entry name" value="Glyoxalase"/>
    <property type="match status" value="2"/>
</dbReference>
<dbReference type="PANTHER" id="PTHR43279">
    <property type="entry name" value="CATECHOL-2,3-DIOXYGENASE"/>
    <property type="match status" value="1"/>
</dbReference>
<dbReference type="PROSITE" id="PS51819">
    <property type="entry name" value="VOC"/>
    <property type="match status" value="1"/>
</dbReference>
<dbReference type="AlphaFoldDB" id="A0A5C6SC91"/>
<dbReference type="EMBL" id="VOPL01000001">
    <property type="protein sequence ID" value="TXB71215.1"/>
    <property type="molecule type" value="Genomic_DNA"/>
</dbReference>
<keyword evidence="3" id="KW-1185">Reference proteome</keyword>
<proteinExistence type="predicted"/>
<dbReference type="RefSeq" id="WP_147096713.1">
    <property type="nucleotide sequence ID" value="NZ_JBHUFH010000002.1"/>
</dbReference>
<name>A0A5C6SC91_9RHOB</name>
<dbReference type="CDD" id="cd07255">
    <property type="entry name" value="VOC_BsCatE_like_N"/>
    <property type="match status" value="1"/>
</dbReference>
<dbReference type="PANTHER" id="PTHR43279:SF1">
    <property type="entry name" value="CATECHOL-2,3-DIOXYGENASE"/>
    <property type="match status" value="1"/>
</dbReference>
<comment type="caution">
    <text evidence="2">The sequence shown here is derived from an EMBL/GenBank/DDBJ whole genome shotgun (WGS) entry which is preliminary data.</text>
</comment>
<accession>A0A5C6SC91</accession>
<dbReference type="InterPro" id="IPR037523">
    <property type="entry name" value="VOC_core"/>
</dbReference>
<dbReference type="InterPro" id="IPR029068">
    <property type="entry name" value="Glyas_Bleomycin-R_OHBP_Dase"/>
</dbReference>